<dbReference type="Pfam" id="PF10137">
    <property type="entry name" value="CAP12-PCTIR_TIR"/>
    <property type="match status" value="1"/>
</dbReference>
<keyword evidence="3" id="KW-1185">Reference proteome</keyword>
<dbReference type="Proteomes" id="UP001621964">
    <property type="component" value="Unassembled WGS sequence"/>
</dbReference>
<feature type="domain" description="CD-NTase-associated protein 12/Pycsar effector protein TIR" evidence="1">
    <location>
        <begin position="105"/>
        <end position="229"/>
    </location>
</feature>
<comment type="caution">
    <text evidence="2">The sequence shown here is derived from an EMBL/GenBank/DDBJ whole genome shotgun (WGS) entry which is preliminary data.</text>
</comment>
<dbReference type="InterPro" id="IPR019302">
    <property type="entry name" value="CAP12/PCTIR_TIR_dom"/>
</dbReference>
<sequence length="259" mass="28564">MTIKFRGTLDNLKQHLSKNGFNPIKEEIDGSNKICLRFQDGSIINFWPSTGTINIQGKPNEALSKMINELCDSNTSSISSISQAKTHQLQTIEKIVPATVETKGKVFVVHGHDEMAREQLELVLHKLGIEHFVLQNTGGNGLTIIEALEQQIGTAPTEVKFGIVLLTPDDMGYAIKSPDKVQPRARQNVVLEMGMLLSSIGRKHVAILKKGDLEVPSDANGILYIGFDNHVRETVSRLVERLTESGFKINPENIIKASS</sequence>
<evidence type="ECO:0000313" key="3">
    <source>
        <dbReference type="Proteomes" id="UP001621964"/>
    </source>
</evidence>
<organism evidence="2 3">
    <name type="scientific">Neisseria oralis</name>
    <dbReference type="NCBI Taxonomy" id="1107316"/>
    <lineage>
        <taxon>Bacteria</taxon>
        <taxon>Pseudomonadati</taxon>
        <taxon>Pseudomonadota</taxon>
        <taxon>Betaproteobacteria</taxon>
        <taxon>Neisseriales</taxon>
        <taxon>Neisseriaceae</taxon>
        <taxon>Neisseria</taxon>
    </lineage>
</organism>
<protein>
    <submittedName>
        <fullName evidence="2">TIR domain-containing protein</fullName>
    </submittedName>
</protein>
<dbReference type="EMBL" id="JBJGEB010000001">
    <property type="protein sequence ID" value="MFK7641213.1"/>
    <property type="molecule type" value="Genomic_DNA"/>
</dbReference>
<dbReference type="RefSeq" id="WP_234396306.1">
    <property type="nucleotide sequence ID" value="NZ_JBJGEB010000001.1"/>
</dbReference>
<name>A0ABW8Q252_9NEIS</name>
<reference evidence="2 3" key="1">
    <citation type="submission" date="2024-11" db="EMBL/GenBank/DDBJ databases">
        <authorList>
            <person name="Mikucki A.G."/>
            <person name="Kahler C.M."/>
        </authorList>
    </citation>
    <scope>NUCLEOTIDE SEQUENCE [LARGE SCALE GENOMIC DNA]</scope>
    <source>
        <strain evidence="2 3">EXNM717</strain>
    </source>
</reference>
<accession>A0ABW8Q252</accession>
<proteinExistence type="predicted"/>
<evidence type="ECO:0000313" key="2">
    <source>
        <dbReference type="EMBL" id="MFK7641213.1"/>
    </source>
</evidence>
<gene>
    <name evidence="2" type="ORF">ACI43T_01680</name>
</gene>
<evidence type="ECO:0000259" key="1">
    <source>
        <dbReference type="Pfam" id="PF10137"/>
    </source>
</evidence>